<organism evidence="1 2">
    <name type="scientific">Sphingomonas trueperi</name>
    <dbReference type="NCBI Taxonomy" id="53317"/>
    <lineage>
        <taxon>Bacteria</taxon>
        <taxon>Pseudomonadati</taxon>
        <taxon>Pseudomonadota</taxon>
        <taxon>Alphaproteobacteria</taxon>
        <taxon>Sphingomonadales</taxon>
        <taxon>Sphingomonadaceae</taxon>
        <taxon>Sphingomonas</taxon>
    </lineage>
</organism>
<dbReference type="AlphaFoldDB" id="A0A7X5Y2G7"/>
<comment type="caution">
    <text evidence="1">The sequence shown here is derived from an EMBL/GenBank/DDBJ whole genome shotgun (WGS) entry which is preliminary data.</text>
</comment>
<evidence type="ECO:0000313" key="2">
    <source>
        <dbReference type="Proteomes" id="UP000531251"/>
    </source>
</evidence>
<protein>
    <submittedName>
        <fullName evidence="1">Putative DCC family thiol-disulfide oxidoreductase YuxK</fullName>
    </submittedName>
</protein>
<name>A0A7X5Y2G7_9SPHN</name>
<accession>A0A7X5Y2G7</accession>
<keyword evidence="2" id="KW-1185">Reference proteome</keyword>
<gene>
    <name evidence="1" type="ORF">GGR89_004197</name>
</gene>
<dbReference type="EMBL" id="JAATJB010000022">
    <property type="protein sequence ID" value="NJB99851.1"/>
    <property type="molecule type" value="Genomic_DNA"/>
</dbReference>
<dbReference type="RefSeq" id="WP_125972411.1">
    <property type="nucleotide sequence ID" value="NZ_BAAADY010000033.1"/>
</dbReference>
<reference evidence="1 2" key="1">
    <citation type="submission" date="2020-03" db="EMBL/GenBank/DDBJ databases">
        <title>Genomic Encyclopedia of Type Strains, Phase IV (KMG-IV): sequencing the most valuable type-strain genomes for metagenomic binning, comparative biology and taxonomic classification.</title>
        <authorList>
            <person name="Goeker M."/>
        </authorList>
    </citation>
    <scope>NUCLEOTIDE SEQUENCE [LARGE SCALE GENOMIC DNA]</scope>
    <source>
        <strain evidence="1 2">DSM 7225</strain>
    </source>
</reference>
<dbReference type="Proteomes" id="UP000531251">
    <property type="component" value="Unassembled WGS sequence"/>
</dbReference>
<evidence type="ECO:0000313" key="1">
    <source>
        <dbReference type="EMBL" id="NJB99851.1"/>
    </source>
</evidence>
<proteinExistence type="predicted"/>
<dbReference type="Pfam" id="PF04134">
    <property type="entry name" value="DCC1-like"/>
    <property type="match status" value="1"/>
</dbReference>
<dbReference type="GO" id="GO:0015035">
    <property type="term" value="F:protein-disulfide reductase activity"/>
    <property type="evidence" value="ECO:0007669"/>
    <property type="project" value="InterPro"/>
</dbReference>
<dbReference type="InterPro" id="IPR007263">
    <property type="entry name" value="DCC1-like"/>
</dbReference>
<sequence>MNDASQCETLVLLYDGECPFCTHYCAMAALAARGIAVELHDAREAANRTRFPAASRYDLDRGMLALWRGKAFHGADAMNLVGILIEESPWSGLMQHRWLASFCYPALRLVRNAALAVRRVPRIGGR</sequence>